<dbReference type="EMBL" id="LAZR01016138">
    <property type="protein sequence ID" value="KKM05796.1"/>
    <property type="molecule type" value="Genomic_DNA"/>
</dbReference>
<organism evidence="2">
    <name type="scientific">marine sediment metagenome</name>
    <dbReference type="NCBI Taxonomy" id="412755"/>
    <lineage>
        <taxon>unclassified sequences</taxon>
        <taxon>metagenomes</taxon>
        <taxon>ecological metagenomes</taxon>
    </lineage>
</organism>
<protein>
    <submittedName>
        <fullName evidence="2">Uncharacterized protein</fullName>
    </submittedName>
</protein>
<keyword evidence="1" id="KW-0812">Transmembrane</keyword>
<sequence length="108" mass="11810">MTSAITAAVLFALGGIIVSAVALTKDEVNQGIYGHVAFYLYLLSIASILFGSLSGLTGLKWTVLIYVSLVWIVVGRVLTLLRYFKVMTYFQLVAGIITLAWIVFNIFS</sequence>
<feature type="transmembrane region" description="Helical" evidence="1">
    <location>
        <begin position="32"/>
        <end position="51"/>
    </location>
</feature>
<evidence type="ECO:0000313" key="2">
    <source>
        <dbReference type="EMBL" id="KKM05796.1"/>
    </source>
</evidence>
<accession>A0A0F9JJ72</accession>
<dbReference type="AlphaFoldDB" id="A0A0F9JJ72"/>
<gene>
    <name evidence="2" type="ORF">LCGC14_1750510</name>
</gene>
<feature type="transmembrane region" description="Helical" evidence="1">
    <location>
        <begin position="89"/>
        <end position="107"/>
    </location>
</feature>
<name>A0A0F9JJ72_9ZZZZ</name>
<proteinExistence type="predicted"/>
<reference evidence="2" key="1">
    <citation type="journal article" date="2015" name="Nature">
        <title>Complex archaea that bridge the gap between prokaryotes and eukaryotes.</title>
        <authorList>
            <person name="Spang A."/>
            <person name="Saw J.H."/>
            <person name="Jorgensen S.L."/>
            <person name="Zaremba-Niedzwiedzka K."/>
            <person name="Martijn J."/>
            <person name="Lind A.E."/>
            <person name="van Eijk R."/>
            <person name="Schleper C."/>
            <person name="Guy L."/>
            <person name="Ettema T.J."/>
        </authorList>
    </citation>
    <scope>NUCLEOTIDE SEQUENCE</scope>
</reference>
<feature type="transmembrane region" description="Helical" evidence="1">
    <location>
        <begin position="63"/>
        <end position="83"/>
    </location>
</feature>
<comment type="caution">
    <text evidence="2">The sequence shown here is derived from an EMBL/GenBank/DDBJ whole genome shotgun (WGS) entry which is preliminary data.</text>
</comment>
<evidence type="ECO:0000256" key="1">
    <source>
        <dbReference type="SAM" id="Phobius"/>
    </source>
</evidence>
<keyword evidence="1" id="KW-1133">Transmembrane helix</keyword>
<keyword evidence="1" id="KW-0472">Membrane</keyword>